<evidence type="ECO:0000256" key="6">
    <source>
        <dbReference type="SAM" id="Phobius"/>
    </source>
</evidence>
<evidence type="ECO:0000313" key="8">
    <source>
        <dbReference type="Proteomes" id="UP000805085"/>
    </source>
</evidence>
<proteinExistence type="predicted"/>
<dbReference type="Proteomes" id="UP000805085">
    <property type="component" value="Unassembled WGS sequence"/>
</dbReference>
<feature type="transmembrane region" description="Helical" evidence="6">
    <location>
        <begin position="306"/>
        <end position="325"/>
    </location>
</feature>
<comment type="caution">
    <text evidence="7">The sequence shown here is derived from an EMBL/GenBank/DDBJ whole genome shotgun (WGS) entry which is preliminary data.</text>
</comment>
<dbReference type="InterPro" id="IPR003841">
    <property type="entry name" value="Na/Pi_transpt"/>
</dbReference>
<sequence>MIKKSVFIGLLAALAVLLYKYANFKTIAAGIAILLFGMVLLEEGFKAFTKGPLQNILKKATDKLYKSITAGAFVTAIIQSSSLVSVIAISFISAGLISLSGGIGLIFGANIGTTATAWLVAGFGLKIKIAALAMPMLIFGIIFSFQKKPILKGVGNVLAGLGFFFLGIHYMKEGFDVFKDYVDLSQYAVSGFLGVLIYAGLGIIITTILQSSSATLALILTALSAGQIEYENALALAIGANVGTTITAVLGSLGSNIAGRRLAGAHFVFNVVTGIVALILIYPLAHLVNSISEAINIAATDYTLKLALFHTIFNTLGVLIMIPIIKPLEQALLKFFKEQKDKDIDEPKYLNTSVLKFPGSIISALINESKYLYKNAVFEVVAHGLNIHRNDIESNEKIKQIIKKSDKDLNINIDDIYYKKVKNIYGEIIKYATTAQKELKLNDQQIKTILDIKIANRRMIEIIKHVRELNKNISLSLNLDNAFVLKEYNGFRKKITKVLRIIYLFRKSEESEMYAIKLAHLKKEAKENIRYSNKSIDKLIREDLINAELASSLFNDYTNVNEIIKKLIEVAELLYGKTDTLLDNGD</sequence>
<feature type="transmembrane region" description="Helical" evidence="6">
    <location>
        <begin position="117"/>
        <end position="143"/>
    </location>
</feature>
<evidence type="ECO:0000256" key="2">
    <source>
        <dbReference type="ARBA" id="ARBA00022475"/>
    </source>
</evidence>
<accession>A0ABX2E8A9</accession>
<feature type="transmembrane region" description="Helical" evidence="6">
    <location>
        <begin position="70"/>
        <end position="97"/>
    </location>
</feature>
<organism evidence="7 8">
    <name type="scientific">Winogradskyella litoriviva</name>
    <dbReference type="NCBI Taxonomy" id="1220182"/>
    <lineage>
        <taxon>Bacteria</taxon>
        <taxon>Pseudomonadati</taxon>
        <taxon>Bacteroidota</taxon>
        <taxon>Flavobacteriia</taxon>
        <taxon>Flavobacteriales</taxon>
        <taxon>Flavobacteriaceae</taxon>
        <taxon>Winogradskyella</taxon>
    </lineage>
</organism>
<dbReference type="Pfam" id="PF02690">
    <property type="entry name" value="Na_Pi_cotrans"/>
    <property type="match status" value="2"/>
</dbReference>
<keyword evidence="5 6" id="KW-0472">Membrane</keyword>
<keyword evidence="8" id="KW-1185">Reference proteome</keyword>
<protein>
    <submittedName>
        <fullName evidence="7">Na/Pi cotransporter family protein</fullName>
    </submittedName>
</protein>
<keyword evidence="2" id="KW-1003">Cell membrane</keyword>
<evidence type="ECO:0000256" key="4">
    <source>
        <dbReference type="ARBA" id="ARBA00022989"/>
    </source>
</evidence>
<dbReference type="EMBL" id="JABRWQ010000006">
    <property type="protein sequence ID" value="NRD24387.1"/>
    <property type="molecule type" value="Genomic_DNA"/>
</dbReference>
<comment type="subcellular location">
    <subcellularLocation>
        <location evidence="1">Cell membrane</location>
        <topology evidence="1">Multi-pass membrane protein</topology>
    </subcellularLocation>
</comment>
<dbReference type="PANTHER" id="PTHR10010">
    <property type="entry name" value="SOLUTE CARRIER FAMILY 34 SODIUM PHOSPHATE , MEMBER 2-RELATED"/>
    <property type="match status" value="1"/>
</dbReference>
<dbReference type="RefSeq" id="WP_173302039.1">
    <property type="nucleotide sequence ID" value="NZ_JABRWQ010000006.1"/>
</dbReference>
<keyword evidence="3 6" id="KW-0812">Transmembrane</keyword>
<evidence type="ECO:0000313" key="7">
    <source>
        <dbReference type="EMBL" id="NRD24387.1"/>
    </source>
</evidence>
<feature type="transmembrane region" description="Helical" evidence="6">
    <location>
        <begin position="265"/>
        <end position="285"/>
    </location>
</feature>
<gene>
    <name evidence="7" type="ORF">HNV10_14100</name>
</gene>
<feature type="transmembrane region" description="Helical" evidence="6">
    <location>
        <begin position="28"/>
        <end position="49"/>
    </location>
</feature>
<feature type="transmembrane region" description="Helical" evidence="6">
    <location>
        <begin position="233"/>
        <end position="253"/>
    </location>
</feature>
<evidence type="ECO:0000256" key="5">
    <source>
        <dbReference type="ARBA" id="ARBA00023136"/>
    </source>
</evidence>
<evidence type="ECO:0000256" key="1">
    <source>
        <dbReference type="ARBA" id="ARBA00004651"/>
    </source>
</evidence>
<dbReference type="NCBIfam" id="NF037997">
    <property type="entry name" value="Na_Pi_symport"/>
    <property type="match status" value="1"/>
</dbReference>
<feature type="transmembrane region" description="Helical" evidence="6">
    <location>
        <begin position="150"/>
        <end position="171"/>
    </location>
</feature>
<reference evidence="7 8" key="1">
    <citation type="journal article" date="2015" name="Int. J. Syst. Evol. Microbiol.">
        <title>Winogradskyella litoriviva sp. nov., isolated from coastal seawater.</title>
        <authorList>
            <person name="Nedashkovskaya O.I."/>
            <person name="Kukhlevskiy A.D."/>
            <person name="Zhukova N.V."/>
            <person name="Kim S.J."/>
            <person name="Rhee S.K."/>
            <person name="Mikhailov V.V."/>
        </authorList>
    </citation>
    <scope>NUCLEOTIDE SEQUENCE [LARGE SCALE GENOMIC DNA]</scope>
    <source>
        <strain evidence="7 8">KMM6491</strain>
    </source>
</reference>
<evidence type="ECO:0000256" key="3">
    <source>
        <dbReference type="ARBA" id="ARBA00022692"/>
    </source>
</evidence>
<keyword evidence="4 6" id="KW-1133">Transmembrane helix</keyword>
<name>A0ABX2E8A9_9FLAO</name>
<dbReference type="PANTHER" id="PTHR10010:SF46">
    <property type="entry name" value="SODIUM-DEPENDENT PHOSPHATE TRANSPORT PROTEIN 2B"/>
    <property type="match status" value="1"/>
</dbReference>
<feature type="transmembrane region" description="Helical" evidence="6">
    <location>
        <begin position="191"/>
        <end position="221"/>
    </location>
</feature>